<dbReference type="EMBL" id="JAATLK010000001">
    <property type="protein sequence ID" value="NIZ47210.1"/>
    <property type="molecule type" value="Genomic_DNA"/>
</dbReference>
<sequence>MRILKILVTIGLLSWSGIAQESIQRMNGFDWQRGASYVIPLLEEQFGAGTWLVEREQYHIEGASFLGHQAVMQLHIEGDFIRKIIFSWKDTGDTLMIRQYWRALLQELLGVMVEVNLFSGEYTWHVGAGNMVRWRSFMVEEEYRESAQTVKGRLVSKGSSRRLYSIDGEEYETEEIIEIEDLEIGDEQSRLIRSLEHQVELYFLPPLSSTVVSDSEIEESTEIVPEDSTDD</sequence>
<proteinExistence type="predicted"/>
<accession>A0A968GCA8</accession>
<dbReference type="AlphaFoldDB" id="A0A968GCA8"/>
<protein>
    <submittedName>
        <fullName evidence="1">Uncharacterized protein</fullName>
    </submittedName>
</protein>
<name>A0A968GCA8_9SPIO</name>
<keyword evidence="2" id="KW-1185">Reference proteome</keyword>
<reference evidence="1" key="1">
    <citation type="submission" date="2020-03" db="EMBL/GenBank/DDBJ databases">
        <title>Spirochaetal bacteria isolated from arthropods constitute a novel genus Entomospira genus novum within the order Spirochaetales.</title>
        <authorList>
            <person name="Grana-Miraglia L."/>
            <person name="Sikutova S."/>
            <person name="Fingerle V."/>
            <person name="Sing A."/>
            <person name="Castillo-Ramirez S."/>
            <person name="Margos G."/>
            <person name="Rudolf I."/>
        </authorList>
    </citation>
    <scope>NUCLEOTIDE SEQUENCE</scope>
    <source>
        <strain evidence="1">BR208</strain>
    </source>
</reference>
<evidence type="ECO:0000313" key="1">
    <source>
        <dbReference type="EMBL" id="NIZ47210.1"/>
    </source>
</evidence>
<comment type="caution">
    <text evidence="1">The sequence shown here is derived from an EMBL/GenBank/DDBJ whole genome shotgun (WGS) entry which is preliminary data.</text>
</comment>
<evidence type="ECO:0000313" key="2">
    <source>
        <dbReference type="Proteomes" id="UP000752013"/>
    </source>
</evidence>
<organism evidence="1 2">
    <name type="scientific">Entomospira nematocerorum</name>
    <dbReference type="NCBI Taxonomy" id="2719987"/>
    <lineage>
        <taxon>Bacteria</taxon>
        <taxon>Pseudomonadati</taxon>
        <taxon>Spirochaetota</taxon>
        <taxon>Spirochaetia</taxon>
        <taxon>Spirochaetales</taxon>
        <taxon>Spirochaetaceae</taxon>
        <taxon>Entomospira</taxon>
    </lineage>
</organism>
<dbReference type="Proteomes" id="UP000752013">
    <property type="component" value="Unassembled WGS sequence"/>
</dbReference>
<dbReference type="RefSeq" id="WP_167703631.1">
    <property type="nucleotide sequence ID" value="NZ_CP118168.1"/>
</dbReference>
<gene>
    <name evidence="1" type="ORF">HCT46_04685</name>
</gene>